<dbReference type="InterPro" id="IPR038607">
    <property type="entry name" value="PhoD-like_sf"/>
</dbReference>
<feature type="domain" description="PhoD-like phosphatase metallophosphatase" evidence="1">
    <location>
        <begin position="198"/>
        <end position="387"/>
    </location>
</feature>
<dbReference type="PROSITE" id="PS51318">
    <property type="entry name" value="TAT"/>
    <property type="match status" value="1"/>
</dbReference>
<dbReference type="EC" id="3.1.3.1" evidence="2"/>
<dbReference type="InterPro" id="IPR029052">
    <property type="entry name" value="Metallo-depent_PP-like"/>
</dbReference>
<evidence type="ECO:0000313" key="3">
    <source>
        <dbReference type="Proteomes" id="UP000315349"/>
    </source>
</evidence>
<dbReference type="Gene3D" id="3.60.21.70">
    <property type="entry name" value="PhoD-like phosphatase"/>
    <property type="match status" value="1"/>
</dbReference>
<reference evidence="2 3" key="1">
    <citation type="submission" date="2019-02" db="EMBL/GenBank/DDBJ databases">
        <title>Deep-cultivation of Planctomycetes and their phenomic and genomic characterization uncovers novel biology.</title>
        <authorList>
            <person name="Wiegand S."/>
            <person name="Jogler M."/>
            <person name="Boedeker C."/>
            <person name="Pinto D."/>
            <person name="Vollmers J."/>
            <person name="Rivas-Marin E."/>
            <person name="Kohn T."/>
            <person name="Peeters S.H."/>
            <person name="Heuer A."/>
            <person name="Rast P."/>
            <person name="Oberbeckmann S."/>
            <person name="Bunk B."/>
            <person name="Jeske O."/>
            <person name="Meyerdierks A."/>
            <person name="Storesund J.E."/>
            <person name="Kallscheuer N."/>
            <person name="Luecker S."/>
            <person name="Lage O.M."/>
            <person name="Pohl T."/>
            <person name="Merkel B.J."/>
            <person name="Hornburger P."/>
            <person name="Mueller R.-W."/>
            <person name="Bruemmer F."/>
            <person name="Labrenz M."/>
            <person name="Spormann A.M."/>
            <person name="Op den Camp H."/>
            <person name="Overmann J."/>
            <person name="Amann R."/>
            <person name="Jetten M.S.M."/>
            <person name="Mascher T."/>
            <person name="Medema M.H."/>
            <person name="Devos D.P."/>
            <person name="Kaster A.-K."/>
            <person name="Ovreas L."/>
            <person name="Rohde M."/>
            <person name="Galperin M.Y."/>
            <person name="Jogler C."/>
        </authorList>
    </citation>
    <scope>NUCLEOTIDE SEQUENCE [LARGE SCALE GENOMIC DNA]</scope>
    <source>
        <strain evidence="2 3">Spb1</strain>
    </source>
</reference>
<accession>A0A518GTD6</accession>
<dbReference type="InterPro" id="IPR018946">
    <property type="entry name" value="PhoD-like_MPP"/>
</dbReference>
<dbReference type="EMBL" id="CP036299">
    <property type="protein sequence ID" value="QDV31829.1"/>
    <property type="molecule type" value="Genomic_DNA"/>
</dbReference>
<proteinExistence type="predicted"/>
<dbReference type="Pfam" id="PF09423">
    <property type="entry name" value="PhoD"/>
    <property type="match status" value="1"/>
</dbReference>
<protein>
    <submittedName>
        <fullName evidence="2">Alkaline phosphatase D</fullName>
        <ecNumber evidence="2">3.1.3.1</ecNumber>
    </submittedName>
</protein>
<dbReference type="GO" id="GO:0004035">
    <property type="term" value="F:alkaline phosphatase activity"/>
    <property type="evidence" value="ECO:0007669"/>
    <property type="project" value="UniProtKB-EC"/>
</dbReference>
<evidence type="ECO:0000313" key="2">
    <source>
        <dbReference type="EMBL" id="QDV31829.1"/>
    </source>
</evidence>
<dbReference type="CDD" id="cd07389">
    <property type="entry name" value="MPP_PhoD"/>
    <property type="match status" value="1"/>
</dbReference>
<dbReference type="PANTHER" id="PTHR33987">
    <property type="entry name" value="CALCINEURIN-LIKE METALLO-PHOSPHOESTERASE SUPERFAMILY PROTEIN"/>
    <property type="match status" value="1"/>
</dbReference>
<name>A0A518GTD6_9PLAN</name>
<sequence length="440" mass="49166">MTNVTISAGWNRREFMTAAGTLVMATGANPLLAADQPVREVIGPVLGHVDHQQAYLFCRAPGATSVRLSLENGQGQRILQLESAPEKAHDDCVTFSLQNLQPGTSYRGQLVTTGSTSLFGADNFDGKFTFTTPAAPETPATITLGLGSCVSSTEFDDLWNQIAAHKVDGFCLLGDTPYIDTNDLSRNRLARRKFWGTLPTLRMLATKIPFWNTWDDHDFGKNDSDGLMPKKEDIRQAFLEYNALANFGENNEGIYTSFHRGPVEVWLIDDRWFSQTASSWADPAQKTCLGQAQWDWLQRTLKASTAPFKILCTGMVWYPKGNKEKDHWETYSAERDALFAWIKQQQISGVMLISGDIHVSRHHVYGPERVGYPLHECVVSPMHASVNPSLDVQHPARVWSKPAPNVFLKLVASNLESQPKLTATWINRQGEELHSFDWIA</sequence>
<dbReference type="AlphaFoldDB" id="A0A518GTD6"/>
<evidence type="ECO:0000259" key="1">
    <source>
        <dbReference type="Pfam" id="PF09423"/>
    </source>
</evidence>
<dbReference type="Proteomes" id="UP000315349">
    <property type="component" value="Chromosome"/>
</dbReference>
<dbReference type="PANTHER" id="PTHR33987:SF1">
    <property type="entry name" value="CALCINEURIN-LIKE METALLO-PHOSPHOESTERASE SUPERFAMILY PROTEIN"/>
    <property type="match status" value="1"/>
</dbReference>
<gene>
    <name evidence="2" type="primary">phoD_3</name>
    <name evidence="2" type="ORF">Spb1_37740</name>
</gene>
<dbReference type="RefSeq" id="WP_186377665.1">
    <property type="nucleotide sequence ID" value="NZ_CP036299.1"/>
</dbReference>
<dbReference type="SUPFAM" id="SSF56300">
    <property type="entry name" value="Metallo-dependent phosphatases"/>
    <property type="match status" value="1"/>
</dbReference>
<dbReference type="InterPro" id="IPR006311">
    <property type="entry name" value="TAT_signal"/>
</dbReference>
<keyword evidence="2" id="KW-0378">Hydrolase</keyword>
<dbReference type="KEGG" id="peh:Spb1_37740"/>
<keyword evidence="3" id="KW-1185">Reference proteome</keyword>
<organism evidence="2 3">
    <name type="scientific">Planctopirus ephydatiae</name>
    <dbReference type="NCBI Taxonomy" id="2528019"/>
    <lineage>
        <taxon>Bacteria</taxon>
        <taxon>Pseudomonadati</taxon>
        <taxon>Planctomycetota</taxon>
        <taxon>Planctomycetia</taxon>
        <taxon>Planctomycetales</taxon>
        <taxon>Planctomycetaceae</taxon>
        <taxon>Planctopirus</taxon>
    </lineage>
</organism>